<keyword evidence="2" id="KW-0813">Transport</keyword>
<evidence type="ECO:0000256" key="1">
    <source>
        <dbReference type="ARBA" id="ARBA00004141"/>
    </source>
</evidence>
<name>A0A0F7XIC0_CHLPN</name>
<feature type="transmembrane region" description="Helical" evidence="6">
    <location>
        <begin position="168"/>
        <end position="187"/>
    </location>
</feature>
<evidence type="ECO:0000256" key="3">
    <source>
        <dbReference type="ARBA" id="ARBA00022692"/>
    </source>
</evidence>
<dbReference type="InterPro" id="IPR037272">
    <property type="entry name" value="SNS_sf"/>
</dbReference>
<dbReference type="HOGENOM" id="CLU_006855_3_3_0"/>
<feature type="transmembrane region" description="Helical" evidence="6">
    <location>
        <begin position="379"/>
        <end position="400"/>
    </location>
</feature>
<feature type="transmembrane region" description="Helical" evidence="6">
    <location>
        <begin position="420"/>
        <end position="441"/>
    </location>
</feature>
<feature type="transmembrane region" description="Helical" evidence="6">
    <location>
        <begin position="41"/>
        <end position="65"/>
    </location>
</feature>
<dbReference type="Pfam" id="PF00209">
    <property type="entry name" value="SNF"/>
    <property type="match status" value="2"/>
</dbReference>
<feature type="transmembrane region" description="Helical" evidence="6">
    <location>
        <begin position="12"/>
        <end position="29"/>
    </location>
</feature>
<dbReference type="GO" id="GO:0016020">
    <property type="term" value="C:membrane"/>
    <property type="evidence" value="ECO:0007669"/>
    <property type="project" value="UniProtKB-SubCell"/>
</dbReference>
<dbReference type="Proteomes" id="UP000000801">
    <property type="component" value="Chromosome"/>
</dbReference>
<evidence type="ECO:0000313" key="8">
    <source>
        <dbReference type="EMBL" id="CRI37904.1"/>
    </source>
</evidence>
<dbReference type="EMBL" id="LN847240">
    <property type="protein sequence ID" value="CRI50320.1"/>
    <property type="molecule type" value="Genomic_DNA"/>
</dbReference>
<evidence type="ECO:0000256" key="4">
    <source>
        <dbReference type="ARBA" id="ARBA00022989"/>
    </source>
</evidence>
<dbReference type="KEGG" id="cpn:CPn_0290"/>
<protein>
    <submittedName>
        <fullName evidence="7 8">Transporter</fullName>
    </submittedName>
</protein>
<proteinExistence type="predicted"/>
<dbReference type="EMBL" id="LN847226">
    <property type="protein sequence ID" value="CRI45766.1"/>
    <property type="molecule type" value="Genomic_DNA"/>
</dbReference>
<feature type="transmembrane region" description="Helical" evidence="6">
    <location>
        <begin position="349"/>
        <end position="373"/>
    </location>
</feature>
<evidence type="ECO:0000313" key="10">
    <source>
        <dbReference type="EMBL" id="CRI43522.1"/>
    </source>
</evidence>
<dbReference type="EMBL" id="LN847041">
    <property type="protein sequence ID" value="CRI47752.1"/>
    <property type="molecule type" value="Genomic_DNA"/>
</dbReference>
<dbReference type="SUPFAM" id="SSF161070">
    <property type="entry name" value="SNF-like"/>
    <property type="match status" value="1"/>
</dbReference>
<dbReference type="RefSeq" id="WP_010882938.1">
    <property type="nucleotide sequence ID" value="NZ_LN846980.1"/>
</dbReference>
<dbReference type="PATRIC" id="fig|115713.3.peg.324"/>
<dbReference type="InterPro" id="IPR000175">
    <property type="entry name" value="Na/ntran_symport"/>
</dbReference>
<feature type="transmembrane region" description="Helical" evidence="6">
    <location>
        <begin position="136"/>
        <end position="156"/>
    </location>
</feature>
<comment type="subcellular location">
    <subcellularLocation>
        <location evidence="1">Membrane</location>
        <topology evidence="1">Multi-pass membrane protein</topology>
    </subcellularLocation>
</comment>
<dbReference type="PANTHER" id="PTHR42948:SF1">
    <property type="entry name" value="TRANSPORTER"/>
    <property type="match status" value="1"/>
</dbReference>
<dbReference type="NCBIfam" id="NF037979">
    <property type="entry name" value="Na_transp"/>
    <property type="match status" value="1"/>
</dbReference>
<evidence type="ECO:0000313" key="12">
    <source>
        <dbReference type="EMBL" id="CRI46895.1"/>
    </source>
</evidence>
<reference evidence="7 17" key="1">
    <citation type="journal article" date="1999" name="Nat. Genet.">
        <title>Comparative genomes of Chlamydia pneumoniae and C. trachomatis.</title>
        <authorList>
            <person name="Kalman S."/>
            <person name="Mitchell W."/>
            <person name="Marathe R."/>
            <person name="Lammel C."/>
            <person name="Fan J."/>
            <person name="Hyman R.W."/>
            <person name="Olinger L."/>
            <person name="Grimwood J."/>
            <person name="Davis R.W."/>
            <person name="Stephens R.S."/>
        </authorList>
    </citation>
    <scope>NUCLEOTIDE SEQUENCE [LARGE SCALE GENOMIC DNA]</scope>
    <source>
        <strain evidence="7 17">CWL029</strain>
    </source>
</reference>
<feature type="transmembrane region" description="Helical" evidence="6">
    <location>
        <begin position="313"/>
        <end position="337"/>
    </location>
</feature>
<keyword evidence="4 6" id="KW-1133">Transmembrane helix</keyword>
<evidence type="ECO:0000313" key="15">
    <source>
        <dbReference type="EMBL" id="CRI51447.1"/>
    </source>
</evidence>
<dbReference type="PRINTS" id="PR00176">
    <property type="entry name" value="NANEUSMPORT"/>
</dbReference>
<evidence type="ECO:0000256" key="5">
    <source>
        <dbReference type="ARBA" id="ARBA00023136"/>
    </source>
</evidence>
<organism evidence="8">
    <name type="scientific">Chlamydia pneumoniae</name>
    <name type="common">Chlamydophila pneumoniae</name>
    <dbReference type="NCBI Taxonomy" id="83558"/>
    <lineage>
        <taxon>Bacteria</taxon>
        <taxon>Pseudomonadati</taxon>
        <taxon>Chlamydiota</taxon>
        <taxon>Chlamydiia</taxon>
        <taxon>Chlamydiales</taxon>
        <taxon>Chlamydiaceae</taxon>
        <taxon>Chlamydia/Chlamydophila group</taxon>
        <taxon>Chlamydia</taxon>
    </lineage>
</organism>
<dbReference type="EMBL" id="LN847003">
    <property type="protein sequence ID" value="CRI40170.1"/>
    <property type="molecule type" value="Genomic_DNA"/>
</dbReference>
<dbReference type="CDD" id="cd10324">
    <property type="entry name" value="SLC6sbd"/>
    <property type="match status" value="1"/>
</dbReference>
<dbReference type="OMA" id="TIWFVSR"/>
<gene>
    <name evidence="7" type="ordered locus">CPn_0290</name>
    <name evidence="8" type="ORF">BN1224_CV15_B_02270</name>
    <name evidence="13" type="ORF">BN1224_DC9_BJ_00070</name>
    <name evidence="10" type="ORF">BN1224_H12_CQ_00040</name>
    <name evidence="11" type="ORF">BN1224_MUL2216_E_00270</name>
    <name evidence="12" type="ORF">BN1224_Panola_E_01120</name>
    <name evidence="14" type="ORF">BN1224_PB1_B_02890</name>
    <name evidence="15" type="ORF">BN1224_UZG1_A_03020</name>
    <name evidence="16" type="ORF">BN1224_Wien2_E_00750</name>
    <name evidence="9" type="ORF">CWL029c_C_01300</name>
</gene>
<dbReference type="GeneID" id="45050339"/>
<keyword evidence="5 6" id="KW-0472">Membrane</keyword>
<dbReference type="EMBL" id="LN846998">
    <property type="protein sequence ID" value="CRI37904.1"/>
    <property type="molecule type" value="Genomic_DNA"/>
</dbReference>
<dbReference type="EMBL" id="LN847231">
    <property type="protein sequence ID" value="CRI46895.1"/>
    <property type="molecule type" value="Genomic_DNA"/>
</dbReference>
<evidence type="ECO:0000313" key="7">
    <source>
        <dbReference type="EMBL" id="AAD18439.1"/>
    </source>
</evidence>
<evidence type="ECO:0000313" key="16">
    <source>
        <dbReference type="EMBL" id="CRI52595.1"/>
    </source>
</evidence>
<evidence type="ECO:0000313" key="11">
    <source>
        <dbReference type="EMBL" id="CRI45766.1"/>
    </source>
</evidence>
<evidence type="ECO:0000313" key="17">
    <source>
        <dbReference type="Proteomes" id="UP000000801"/>
    </source>
</evidence>
<dbReference type="PANTHER" id="PTHR42948">
    <property type="entry name" value="TRANSPORTER"/>
    <property type="match status" value="1"/>
</dbReference>
<feature type="transmembrane region" description="Helical" evidence="6">
    <location>
        <begin position="456"/>
        <end position="478"/>
    </location>
</feature>
<dbReference type="EMBL" id="LN847150">
    <property type="protein sequence ID" value="CRI43522.1"/>
    <property type="molecule type" value="Genomic_DNA"/>
</dbReference>
<evidence type="ECO:0000313" key="9">
    <source>
        <dbReference type="EMBL" id="CRI40170.1"/>
    </source>
</evidence>
<evidence type="ECO:0000256" key="2">
    <source>
        <dbReference type="ARBA" id="ARBA00022448"/>
    </source>
</evidence>
<feature type="transmembrane region" description="Helical" evidence="6">
    <location>
        <begin position="85"/>
        <end position="116"/>
    </location>
</feature>
<evidence type="ECO:0000256" key="6">
    <source>
        <dbReference type="SAM" id="Phobius"/>
    </source>
</evidence>
<sequence length="494" mass="54410">MNKKHASFSSRLGFIFSMIGIAVGAGNIWRFPRVAAQNGGGAFLILWLCFLFLWSIPLIIIELSIGKLTKKAPIGALIKTAGKKFAWAGGFITLVTTCILAYYSTIVGWGLSYFYYAVSGKIHLGNDFAKLWTSHYQSSIPLWAHLTSLGLAYLVIRKGIVHGIEKCNKILIPAFFLCTIALLLRAVTLPGAVQGIKQLFSCDKSCFSNYKVWIEALTQNAWDTGAGWGLLLVYAGFASKKTGVVSNGALTAICNNLVSLIMGIIIFSTCASLDILGTTQLQDGAGASSIGITFIYLPELFTRLPGGIYLTTLFSSIFFLAFSMAALSSMISMLFLLSQTLAEFGIKPYISETLATIIAFVLGIPSALSLTFFSNQDTVWGVALIVNGLIFIYAALVYGFPKLKKEVINAAPGDLRLNKAFDYIIKYLLPIEGILLLGWYFYEGLFPENGQWWNPISLYSLGSLVLQWSLGLIILWKFNKQLYLRFSRYNHEIL</sequence>
<dbReference type="PROSITE" id="PS50267">
    <property type="entry name" value="NA_NEUROTRAN_SYMP_3"/>
    <property type="match status" value="1"/>
</dbReference>
<keyword evidence="3 6" id="KW-0812">Transmembrane</keyword>
<accession>A0A0F7XIC0</accession>
<dbReference type="EMBL" id="LN847252">
    <property type="protein sequence ID" value="CRI52595.1"/>
    <property type="molecule type" value="Genomic_DNA"/>
</dbReference>
<evidence type="ECO:0000313" key="13">
    <source>
        <dbReference type="EMBL" id="CRI47752.1"/>
    </source>
</evidence>
<evidence type="ECO:0000313" key="14">
    <source>
        <dbReference type="EMBL" id="CRI50320.1"/>
    </source>
</evidence>
<dbReference type="EMBL" id="AE001363">
    <property type="protein sequence ID" value="AAD18439.1"/>
    <property type="molecule type" value="Genomic_DNA"/>
</dbReference>
<reference evidence="8" key="2">
    <citation type="submission" date="2015-05" db="EMBL/GenBank/DDBJ databases">
        <authorList>
            <person name="Rattei Thomas"/>
        </authorList>
    </citation>
    <scope>NUCLEOTIDE SEQUENCE</scope>
    <source>
        <strain evidence="8">CV15</strain>
        <strain evidence="9">CWL029c</strain>
        <strain evidence="13">DC9</strain>
        <strain evidence="10">H12</strain>
        <strain evidence="11">MUL2216</strain>
        <strain evidence="12">Panola</strain>
        <strain evidence="14">PB1</strain>
        <strain evidence="15">UZG1</strain>
        <strain evidence="16">Wien2</strain>
    </source>
</reference>
<dbReference type="AlphaFoldDB" id="A0A0F7XIC0"/>
<dbReference type="EMBL" id="LN847245">
    <property type="protein sequence ID" value="CRI51447.1"/>
    <property type="molecule type" value="Genomic_DNA"/>
</dbReference>